<keyword evidence="2" id="KW-1185">Reference proteome</keyword>
<organism evidence="1 2">
    <name type="scientific">Mucilaginibacter gilvus</name>
    <dbReference type="NCBI Taxonomy" id="2305909"/>
    <lineage>
        <taxon>Bacteria</taxon>
        <taxon>Pseudomonadati</taxon>
        <taxon>Bacteroidota</taxon>
        <taxon>Sphingobacteriia</taxon>
        <taxon>Sphingobacteriales</taxon>
        <taxon>Sphingobacteriaceae</taxon>
        <taxon>Mucilaginibacter</taxon>
    </lineage>
</organism>
<comment type="caution">
    <text evidence="1">The sequence shown here is derived from an EMBL/GenBank/DDBJ whole genome shotgun (WGS) entry which is preliminary data.</text>
</comment>
<accession>A0A3S3YVE4</accession>
<protein>
    <submittedName>
        <fullName evidence="1">Uncharacterized protein</fullName>
    </submittedName>
</protein>
<dbReference type="RefSeq" id="WP_128534614.1">
    <property type="nucleotide sequence ID" value="NZ_SBIW01000006.1"/>
</dbReference>
<name>A0A3S3YVE4_9SPHI</name>
<evidence type="ECO:0000313" key="1">
    <source>
        <dbReference type="EMBL" id="RWY51194.1"/>
    </source>
</evidence>
<sequence length="109" mass="12328">MEMEKEAIRHGLQLTFEAYGNEVLTEKEHYDSQRASLSKLLTDKLIDQTNFNKISAELEKEHQASLSAIIKKYKENDEAAVAQATTDFENLRIAGMQEGAKKQIAVLTQ</sequence>
<proteinExistence type="predicted"/>
<dbReference type="Proteomes" id="UP000286701">
    <property type="component" value="Unassembled WGS sequence"/>
</dbReference>
<evidence type="ECO:0000313" key="2">
    <source>
        <dbReference type="Proteomes" id="UP000286701"/>
    </source>
</evidence>
<dbReference type="EMBL" id="SBIW01000006">
    <property type="protein sequence ID" value="RWY51194.1"/>
    <property type="molecule type" value="Genomic_DNA"/>
</dbReference>
<reference evidence="1 2" key="1">
    <citation type="submission" date="2019-01" db="EMBL/GenBank/DDBJ databases">
        <title>Mucilaginibacter antarcticum sp. nov., isolated from antarctic soil.</title>
        <authorList>
            <person name="Yan Y.-Q."/>
            <person name="Du Z.-J."/>
        </authorList>
    </citation>
    <scope>NUCLEOTIDE SEQUENCE [LARGE SCALE GENOMIC DNA]</scope>
    <source>
        <strain evidence="1 2">F01003</strain>
    </source>
</reference>
<dbReference type="AlphaFoldDB" id="A0A3S3YVE4"/>
<gene>
    <name evidence="1" type="ORF">EPL05_14105</name>
</gene>